<feature type="transmembrane region" description="Helical" evidence="9">
    <location>
        <begin position="613"/>
        <end position="637"/>
    </location>
</feature>
<evidence type="ECO:0000256" key="4">
    <source>
        <dbReference type="ARBA" id="ARBA00022692"/>
    </source>
</evidence>
<dbReference type="GO" id="GO:0065002">
    <property type="term" value="P:intracellular protein transmembrane transport"/>
    <property type="evidence" value="ECO:0007669"/>
    <property type="project" value="UniProtKB-UniRule"/>
</dbReference>
<feature type="domain" description="Membrane transport protein MMPL" evidence="12">
    <location>
        <begin position="489"/>
        <end position="630"/>
    </location>
</feature>
<evidence type="ECO:0000259" key="14">
    <source>
        <dbReference type="Pfam" id="PF22599"/>
    </source>
</evidence>
<keyword evidence="7 9" id="KW-0811">Translocation</keyword>
<keyword evidence="6 9" id="KW-1133">Transmembrane helix</keyword>
<dbReference type="HAMAP" id="MF_01464_B">
    <property type="entry name" value="SecF_B"/>
    <property type="match status" value="1"/>
</dbReference>
<feature type="transmembrane region" description="Helical" evidence="9">
    <location>
        <begin position="942"/>
        <end position="966"/>
    </location>
</feature>
<dbReference type="Pfam" id="PF07549">
    <property type="entry name" value="Sec_GG"/>
    <property type="match status" value="1"/>
</dbReference>
<dbReference type="SUPFAM" id="SSF82866">
    <property type="entry name" value="Multidrug efflux transporter AcrB transmembrane domain"/>
    <property type="match status" value="2"/>
</dbReference>
<proteinExistence type="inferred from homology"/>
<evidence type="ECO:0000259" key="13">
    <source>
        <dbReference type="Pfam" id="PF21760"/>
    </source>
</evidence>
<dbReference type="NCBIfam" id="TIGR01129">
    <property type="entry name" value="secD"/>
    <property type="match status" value="1"/>
</dbReference>
<dbReference type="HAMAP" id="MF_01463_B">
    <property type="entry name" value="SecD_B"/>
    <property type="match status" value="1"/>
</dbReference>
<dbReference type="KEGG" id="pcre:NCTC12858_00565"/>
<dbReference type="InterPro" id="IPR005665">
    <property type="entry name" value="SecF_bac"/>
</dbReference>
<evidence type="ECO:0000256" key="2">
    <source>
        <dbReference type="ARBA" id="ARBA00022448"/>
    </source>
</evidence>
<dbReference type="GO" id="GO:0015450">
    <property type="term" value="F:protein-transporting ATPase activity"/>
    <property type="evidence" value="ECO:0007669"/>
    <property type="project" value="InterPro"/>
</dbReference>
<dbReference type="NCBIfam" id="TIGR00966">
    <property type="entry name" value="transloc_SecF"/>
    <property type="match status" value="1"/>
</dbReference>
<name>A0A2X4PFP7_9PORP</name>
<evidence type="ECO:0000256" key="9">
    <source>
        <dbReference type="HAMAP-Rule" id="MF_01463"/>
    </source>
</evidence>
<feature type="transmembrane region" description="Helical" evidence="9">
    <location>
        <begin position="806"/>
        <end position="823"/>
    </location>
</feature>
<sequence length="976" mass="107719">MQNKGFVIVITALLALICAFYLSFSFVTRHYENKAEKMGEVNGQAYLDSMAGEKVWMGYTLKEAQKQQIGLGLDLRGGMSVVLKLNAADLLRNLANKSQDPNFLKAMDYAVSSNDQKNFIDLFCDRYKEQDPNARLTALFAQGDLRDQITANTTDEEVRNMVKEKYRSAVDASYNVIRARIDGFGVASPNLQRLEGQGRILVELPGVKDPARVRDLLQRSANLQFWRTYTFEEIKEDLIAANDRVDLSAQIPQMKETIVADTTDTEAGANMQEADSSKVEQATTATKEQQPTGKKLFDLLQPGGYGAVVGVAHRRDMARVDSIIERAQQMRLLRDDLKLMWSAKAMSGQKGKESDLYELYAIRWSRSGDPDLSGSVVTSAKSDIRSEFGKSEPVVSMRMNEEGSRKWARITKDNINRAVAIVLDGVVYSAPNIKVEIPNGQSEISGRFTIEEAGDLANVLNSGKMETTVMIEQENVIGPTLGHEAIQAGVISFIIAIILLMIYMCLAYGFIPGLIADGALIVNSFFTLGALASFQAVLTLSGIAGLVLTLGMAVDANVLIFERIKEELRSGKSMIRAIKDGYGNAFSAIFDSNLTTIITGIVLFFFGTGPIKGFATTLIIGLVASFITAVFLTRIVFEALAKKGKMDKVTFTTALTRNLLVEPKFNILGKRKIGLTIPAVIIILGLVGVFTIDLNRGIDFSGGRNFVVQFDQKVSTETARVALDKEFEGKVSVTSIGTDGDQVRIATNYKIDEEGEAVDTQIQQKLYNSLKSLYADNQISAEKFQEQIISQQKVSPSMSNDIKQEALVAVLLALIFMATYILIRFRNIAFSIGVFVSVTATTLSIIALYVLLWRVMPFTMELDTNLIAALLAIIGYSINDTVVVFDRIREVHQLYPSRDWYQLMNDAMNSTLSRTLNTSLTTFVVMLVIFILGGATMRSFTFAILLGIVIGTYSTLFVAAPIAYITKNKFDSKKKK</sequence>
<dbReference type="Pfam" id="PF21760">
    <property type="entry name" value="SecD_1st"/>
    <property type="match status" value="1"/>
</dbReference>
<dbReference type="Pfam" id="PF22599">
    <property type="entry name" value="SecDF_P1_head"/>
    <property type="match status" value="1"/>
</dbReference>
<dbReference type="Gene3D" id="3.30.1360.200">
    <property type="match status" value="1"/>
</dbReference>
<dbReference type="InterPro" id="IPR005791">
    <property type="entry name" value="SecD"/>
</dbReference>
<evidence type="ECO:0000256" key="7">
    <source>
        <dbReference type="ARBA" id="ARBA00023010"/>
    </source>
</evidence>
<organism evidence="15 16">
    <name type="scientific">Porphyromonas crevioricanis</name>
    <dbReference type="NCBI Taxonomy" id="393921"/>
    <lineage>
        <taxon>Bacteria</taxon>
        <taxon>Pseudomonadati</taxon>
        <taxon>Bacteroidota</taxon>
        <taxon>Bacteroidia</taxon>
        <taxon>Bacteroidales</taxon>
        <taxon>Porphyromonadaceae</taxon>
        <taxon>Porphyromonas</taxon>
    </lineage>
</organism>
<dbReference type="InterPro" id="IPR022646">
    <property type="entry name" value="SecD/SecF_CS"/>
</dbReference>
<keyword evidence="4 9" id="KW-0812">Transmembrane</keyword>
<dbReference type="AlphaFoldDB" id="A0A2X4PFP7"/>
<feature type="transmembrane region" description="Helical" evidence="9">
    <location>
        <begin position="490"/>
        <end position="511"/>
    </location>
</feature>
<dbReference type="RefSeq" id="WP_023940749.1">
    <property type="nucleotide sequence ID" value="NZ_LS483447.1"/>
</dbReference>
<feature type="domain" description="Protein translocase subunit SecDF P1" evidence="13">
    <location>
        <begin position="171"/>
        <end position="227"/>
    </location>
</feature>
<gene>
    <name evidence="15" type="primary">secDF</name>
    <name evidence="9" type="synonym">secD</name>
    <name evidence="10" type="synonym">secF</name>
    <name evidence="15" type="ORF">NCTC12858_00565</name>
</gene>
<comment type="similarity">
    <text evidence="10">Belongs to the SecD/SecF family. SecF subfamily.</text>
</comment>
<keyword evidence="8 9" id="KW-0472">Membrane</keyword>
<feature type="domain" description="SecDF P1 head subdomain" evidence="14">
    <location>
        <begin position="370"/>
        <end position="465"/>
    </location>
</feature>
<feature type="transmembrane region" description="Helical" evidence="9">
    <location>
        <begin position="916"/>
        <end position="936"/>
    </location>
</feature>
<reference evidence="15 16" key="1">
    <citation type="submission" date="2018-06" db="EMBL/GenBank/DDBJ databases">
        <authorList>
            <consortium name="Pathogen Informatics"/>
            <person name="Doyle S."/>
        </authorList>
    </citation>
    <scope>NUCLEOTIDE SEQUENCE [LARGE SCALE GENOMIC DNA]</scope>
    <source>
        <strain evidence="15 16">NCTC12858</strain>
    </source>
</reference>
<dbReference type="Gene3D" id="1.20.1640.10">
    <property type="entry name" value="Multidrug efflux transporter AcrB transmembrane domain"/>
    <property type="match status" value="2"/>
</dbReference>
<dbReference type="GO" id="GO:0043952">
    <property type="term" value="P:protein transport by the Sec complex"/>
    <property type="evidence" value="ECO:0007669"/>
    <property type="project" value="UniProtKB-UniRule"/>
</dbReference>
<comment type="subunit">
    <text evidence="10">Forms a complex with SecD. Part of the essential Sec protein translocation apparatus which comprises SecA, SecYEG and auxiliary proteins SecDF. Other proteins may also be involved.</text>
</comment>
<evidence type="ECO:0000256" key="10">
    <source>
        <dbReference type="HAMAP-Rule" id="MF_01464"/>
    </source>
</evidence>
<dbReference type="PANTHER" id="PTHR30081">
    <property type="entry name" value="PROTEIN-EXPORT MEMBRANE PROTEIN SEC"/>
    <property type="match status" value="1"/>
</dbReference>
<dbReference type="Gene3D" id="3.30.70.3220">
    <property type="match status" value="1"/>
</dbReference>
<evidence type="ECO:0000259" key="12">
    <source>
        <dbReference type="Pfam" id="PF03176"/>
    </source>
</evidence>
<dbReference type="InterPro" id="IPR055344">
    <property type="entry name" value="SecD_SecF_C_bact"/>
</dbReference>
<dbReference type="NCBIfam" id="TIGR00916">
    <property type="entry name" value="2A0604s01"/>
    <property type="match status" value="1"/>
</dbReference>
<feature type="transmembrane region" description="Helical" evidence="9">
    <location>
        <begin position="864"/>
        <end position="885"/>
    </location>
</feature>
<evidence type="ECO:0000256" key="8">
    <source>
        <dbReference type="ARBA" id="ARBA00023136"/>
    </source>
</evidence>
<dbReference type="FunFam" id="1.20.1640.10:FF:000004">
    <property type="entry name" value="Protein translocase subunit SecD"/>
    <property type="match status" value="1"/>
</dbReference>
<dbReference type="Pfam" id="PF03176">
    <property type="entry name" value="MMPL"/>
    <property type="match status" value="1"/>
</dbReference>
<feature type="transmembrane region" description="Helical" evidence="9">
    <location>
        <begin position="582"/>
        <end position="607"/>
    </location>
</feature>
<evidence type="ECO:0000256" key="3">
    <source>
        <dbReference type="ARBA" id="ARBA00022475"/>
    </source>
</evidence>
<evidence type="ECO:0000313" key="16">
    <source>
        <dbReference type="Proteomes" id="UP000249300"/>
    </source>
</evidence>
<evidence type="ECO:0000259" key="11">
    <source>
        <dbReference type="Pfam" id="PF02355"/>
    </source>
</evidence>
<dbReference type="GO" id="GO:0006605">
    <property type="term" value="P:protein targeting"/>
    <property type="evidence" value="ECO:0007669"/>
    <property type="project" value="UniProtKB-UniRule"/>
</dbReference>
<dbReference type="Pfam" id="PF02355">
    <property type="entry name" value="SecD_SecF_C"/>
    <property type="match status" value="1"/>
</dbReference>
<dbReference type="InterPro" id="IPR022645">
    <property type="entry name" value="SecD/SecF_bac"/>
</dbReference>
<evidence type="ECO:0000313" key="15">
    <source>
        <dbReference type="EMBL" id="SQH72736.1"/>
    </source>
</evidence>
<dbReference type="NCBIfam" id="NF009585">
    <property type="entry name" value="PRK13024.1-5"/>
    <property type="match status" value="1"/>
</dbReference>
<evidence type="ECO:0000256" key="1">
    <source>
        <dbReference type="ARBA" id="ARBA00004651"/>
    </source>
</evidence>
<keyword evidence="16" id="KW-1185">Reference proteome</keyword>
<dbReference type="PANTHER" id="PTHR30081:SF1">
    <property type="entry name" value="PROTEIN TRANSLOCASE SUBUNIT SECD"/>
    <property type="match status" value="1"/>
</dbReference>
<accession>A0A2X4PFP7</accession>
<dbReference type="PRINTS" id="PR01755">
    <property type="entry name" value="SECFTRNLCASE"/>
</dbReference>
<comment type="subcellular location">
    <subcellularLocation>
        <location evidence="1 9">Cell membrane</location>
        <topology evidence="1 9">Multi-pass membrane protein</topology>
    </subcellularLocation>
</comment>
<dbReference type="InterPro" id="IPR048631">
    <property type="entry name" value="SecD_1st"/>
</dbReference>
<dbReference type="InterPro" id="IPR004869">
    <property type="entry name" value="MMPL_dom"/>
</dbReference>
<dbReference type="InterPro" id="IPR048634">
    <property type="entry name" value="SecD_SecF_C"/>
</dbReference>
<comment type="function">
    <text evidence="9">Part of the Sec protein translocase complex. Interacts with the SecYEG preprotein conducting channel. SecDF uses the proton motive force (PMF) to complete protein translocation after the ATP-dependent function of SecA.</text>
</comment>
<evidence type="ECO:0000256" key="5">
    <source>
        <dbReference type="ARBA" id="ARBA00022927"/>
    </source>
</evidence>
<keyword evidence="3 9" id="KW-1003">Cell membrane</keyword>
<feature type="transmembrane region" description="Helical" evidence="9">
    <location>
        <begin position="543"/>
        <end position="561"/>
    </location>
</feature>
<keyword evidence="2 9" id="KW-0813">Transport</keyword>
<dbReference type="InterPro" id="IPR054384">
    <property type="entry name" value="SecDF_P1_head"/>
</dbReference>
<dbReference type="InterPro" id="IPR022813">
    <property type="entry name" value="SecD/SecF_arch_bac"/>
</dbReference>
<dbReference type="EMBL" id="LS483447">
    <property type="protein sequence ID" value="SQH72736.1"/>
    <property type="molecule type" value="Genomic_DNA"/>
</dbReference>
<comment type="similarity">
    <text evidence="9">Belongs to the SecD/SecF family. SecD subfamily.</text>
</comment>
<protein>
    <recommendedName>
        <fullName evidence="9 10">Multifunctional fusion protein</fullName>
    </recommendedName>
    <domain>
        <recommendedName>
            <fullName evidence="9">Protein translocase subunit SecD</fullName>
        </recommendedName>
    </domain>
    <domain>
        <recommendedName>
            <fullName evidence="10">Protein-export membrane protein SecF</fullName>
        </recommendedName>
    </domain>
</protein>
<evidence type="ECO:0000256" key="6">
    <source>
        <dbReference type="ARBA" id="ARBA00022989"/>
    </source>
</evidence>
<feature type="transmembrane region" description="Helical" evidence="9">
    <location>
        <begin position="673"/>
        <end position="692"/>
    </location>
</feature>
<dbReference type="Proteomes" id="UP000249300">
    <property type="component" value="Chromosome 1"/>
</dbReference>
<feature type="domain" description="Protein export membrane protein SecD/SecF C-terminal" evidence="11">
    <location>
        <begin position="784"/>
        <end position="968"/>
    </location>
</feature>
<dbReference type="GO" id="GO:0005886">
    <property type="term" value="C:plasma membrane"/>
    <property type="evidence" value="ECO:0007669"/>
    <property type="project" value="UniProtKB-SubCell"/>
</dbReference>
<feature type="transmembrane region" description="Helical" evidence="9">
    <location>
        <begin position="830"/>
        <end position="852"/>
    </location>
</feature>
<feature type="transmembrane region" description="Helical" evidence="9">
    <location>
        <begin position="518"/>
        <end position="537"/>
    </location>
</feature>
<keyword evidence="5 9" id="KW-0653">Protein transport</keyword>
<comment type="caution">
    <text evidence="9">Lacks conserved residue(s) required for the propagation of feature annotation.</text>
</comment>
<comment type="subunit">
    <text evidence="9">Forms a complex with SecF. Part of the essential Sec protein translocation apparatus which comprises SecA, SecYEG and auxiliary proteins SecDF. Other proteins may also be involved.</text>
</comment>